<evidence type="ECO:0000313" key="13">
    <source>
        <dbReference type="Proteomes" id="UP000608579"/>
    </source>
</evidence>
<comment type="caution">
    <text evidence="12">The sequence shown here is derived from an EMBL/GenBank/DDBJ whole genome shotgun (WGS) entry which is preliminary data.</text>
</comment>
<dbReference type="NCBIfam" id="NF011463">
    <property type="entry name" value="PRK14879.1-4"/>
    <property type="match status" value="1"/>
</dbReference>
<organism evidence="12 13">
    <name type="scientific">Caldiarchaeum subterraneum</name>
    <dbReference type="NCBI Taxonomy" id="311458"/>
    <lineage>
        <taxon>Archaea</taxon>
        <taxon>Nitrososphaerota</taxon>
        <taxon>Candidatus Caldarchaeales</taxon>
        <taxon>Candidatus Caldarchaeaceae</taxon>
        <taxon>Candidatus Caldarchaeum</taxon>
    </lineage>
</organism>
<evidence type="ECO:0000313" key="12">
    <source>
        <dbReference type="EMBL" id="HIQ28936.1"/>
    </source>
</evidence>
<feature type="domain" description="Protein kinase" evidence="11">
    <location>
        <begin position="1"/>
        <end position="219"/>
    </location>
</feature>
<dbReference type="PROSITE" id="PS50011">
    <property type="entry name" value="PROTEIN_KINASE_DOM"/>
    <property type="match status" value="1"/>
</dbReference>
<evidence type="ECO:0000256" key="1">
    <source>
        <dbReference type="ARBA" id="ARBA00010630"/>
    </source>
</evidence>
<dbReference type="SUPFAM" id="SSF56112">
    <property type="entry name" value="Protein kinase-like (PK-like)"/>
    <property type="match status" value="1"/>
</dbReference>
<dbReference type="PANTHER" id="PTHR12209">
    <property type="entry name" value="NON-SPECIFIC SERINE/THREONINE PROTEIN KINASE"/>
    <property type="match status" value="1"/>
</dbReference>
<dbReference type="GO" id="GO:0005829">
    <property type="term" value="C:cytosol"/>
    <property type="evidence" value="ECO:0007669"/>
    <property type="project" value="TreeGrafter"/>
</dbReference>
<dbReference type="InterPro" id="IPR022495">
    <property type="entry name" value="Bud32"/>
</dbReference>
<name>A0A832ZX47_CALS0</name>
<keyword evidence="3 12" id="KW-0723">Serine/threonine-protein kinase</keyword>
<protein>
    <recommendedName>
        <fullName evidence="2">non-specific serine/threonine protein kinase</fullName>
        <ecNumber evidence="2">2.7.11.1</ecNumber>
    </recommendedName>
</protein>
<evidence type="ECO:0000256" key="10">
    <source>
        <dbReference type="ARBA" id="ARBA00048679"/>
    </source>
</evidence>
<dbReference type="EC" id="2.7.11.1" evidence="2"/>
<evidence type="ECO:0000256" key="3">
    <source>
        <dbReference type="ARBA" id="ARBA00022527"/>
    </source>
</evidence>
<evidence type="ECO:0000256" key="8">
    <source>
        <dbReference type="ARBA" id="ARBA00022840"/>
    </source>
</evidence>
<evidence type="ECO:0000256" key="6">
    <source>
        <dbReference type="ARBA" id="ARBA00022741"/>
    </source>
</evidence>
<comment type="catalytic activity">
    <reaction evidence="9">
        <text>L-threonyl-[protein] + ATP = O-phospho-L-threonyl-[protein] + ADP + H(+)</text>
        <dbReference type="Rhea" id="RHEA:46608"/>
        <dbReference type="Rhea" id="RHEA-COMP:11060"/>
        <dbReference type="Rhea" id="RHEA-COMP:11605"/>
        <dbReference type="ChEBI" id="CHEBI:15378"/>
        <dbReference type="ChEBI" id="CHEBI:30013"/>
        <dbReference type="ChEBI" id="CHEBI:30616"/>
        <dbReference type="ChEBI" id="CHEBI:61977"/>
        <dbReference type="ChEBI" id="CHEBI:456216"/>
        <dbReference type="EC" id="2.7.11.1"/>
    </reaction>
</comment>
<dbReference type="GO" id="GO:0004674">
    <property type="term" value="F:protein serine/threonine kinase activity"/>
    <property type="evidence" value="ECO:0007669"/>
    <property type="project" value="UniProtKB-KW"/>
</dbReference>
<dbReference type="Gene3D" id="3.30.200.20">
    <property type="entry name" value="Phosphorylase Kinase, domain 1"/>
    <property type="match status" value="1"/>
</dbReference>
<proteinExistence type="inferred from homology"/>
<keyword evidence="5" id="KW-0819">tRNA processing</keyword>
<comment type="catalytic activity">
    <reaction evidence="10">
        <text>L-seryl-[protein] + ATP = O-phospho-L-seryl-[protein] + ADP + H(+)</text>
        <dbReference type="Rhea" id="RHEA:17989"/>
        <dbReference type="Rhea" id="RHEA-COMP:9863"/>
        <dbReference type="Rhea" id="RHEA-COMP:11604"/>
        <dbReference type="ChEBI" id="CHEBI:15378"/>
        <dbReference type="ChEBI" id="CHEBI:29999"/>
        <dbReference type="ChEBI" id="CHEBI:30616"/>
        <dbReference type="ChEBI" id="CHEBI:83421"/>
        <dbReference type="ChEBI" id="CHEBI:456216"/>
        <dbReference type="EC" id="2.7.11.1"/>
    </reaction>
</comment>
<comment type="similarity">
    <text evidence="1">Belongs to the protein kinase superfamily. BUD32 family.</text>
</comment>
<dbReference type="AlphaFoldDB" id="A0A832ZX47"/>
<evidence type="ECO:0000256" key="4">
    <source>
        <dbReference type="ARBA" id="ARBA00022679"/>
    </source>
</evidence>
<gene>
    <name evidence="12" type="ORF">EYH45_00050</name>
</gene>
<reference evidence="12" key="1">
    <citation type="journal article" date="2020" name="ISME J.">
        <title>Gammaproteobacteria mediating utilization of methyl-, sulfur- and petroleum organic compounds in deep ocean hydrothermal plumes.</title>
        <authorList>
            <person name="Zhou Z."/>
            <person name="Liu Y."/>
            <person name="Pan J."/>
            <person name="Cron B.R."/>
            <person name="Toner B.M."/>
            <person name="Anantharaman K."/>
            <person name="Breier J.A."/>
            <person name="Dick G.J."/>
            <person name="Li M."/>
        </authorList>
    </citation>
    <scope>NUCLEOTIDE SEQUENCE</scope>
    <source>
        <strain evidence="12">SZUA-1515</strain>
    </source>
</reference>
<keyword evidence="7 12" id="KW-0418">Kinase</keyword>
<dbReference type="NCBIfam" id="TIGR03724">
    <property type="entry name" value="arch_bud32"/>
    <property type="match status" value="1"/>
</dbReference>
<dbReference type="Gene3D" id="1.10.510.10">
    <property type="entry name" value="Transferase(Phosphotransferase) domain 1"/>
    <property type="match status" value="1"/>
</dbReference>
<evidence type="ECO:0000256" key="7">
    <source>
        <dbReference type="ARBA" id="ARBA00022777"/>
    </source>
</evidence>
<evidence type="ECO:0000256" key="9">
    <source>
        <dbReference type="ARBA" id="ARBA00047899"/>
    </source>
</evidence>
<dbReference type="Proteomes" id="UP000608579">
    <property type="component" value="Unassembled WGS sequence"/>
</dbReference>
<dbReference type="InterPro" id="IPR011009">
    <property type="entry name" value="Kinase-like_dom_sf"/>
</dbReference>
<accession>A0A832ZX47</accession>
<keyword evidence="6" id="KW-0547">Nucleotide-binding</keyword>
<dbReference type="GO" id="GO:0005524">
    <property type="term" value="F:ATP binding"/>
    <property type="evidence" value="ECO:0007669"/>
    <property type="project" value="UniProtKB-KW"/>
</dbReference>
<keyword evidence="4 12" id="KW-0808">Transferase</keyword>
<dbReference type="EMBL" id="DQVM01000001">
    <property type="protein sequence ID" value="HIQ28936.1"/>
    <property type="molecule type" value="Genomic_DNA"/>
</dbReference>
<evidence type="ECO:0000256" key="2">
    <source>
        <dbReference type="ARBA" id="ARBA00012513"/>
    </source>
</evidence>
<sequence length="219" mass="24856">MESLEPVEGQVVKLGAEAVITAVNWSGYELILKRRVEKRYRRPEIDEAVRRSRTAHEAKVITRLRELKIPAPAILFLDLSSSSIYMQRIKGQELRSVLTTTPDEQLVNLAENLGRIVGRMHKGGVAHGDLTLANIIIDDRGRPWLVDFGLSVFTTELEDMAVDIHLLDRSLESTAPEKREQFMRGFLRGYEEEAGRGEARAMLSKISEIRSRGRYVERG</sequence>
<evidence type="ECO:0000256" key="5">
    <source>
        <dbReference type="ARBA" id="ARBA00022694"/>
    </source>
</evidence>
<evidence type="ECO:0000259" key="11">
    <source>
        <dbReference type="PROSITE" id="PS50011"/>
    </source>
</evidence>
<keyword evidence="8" id="KW-0067">ATP-binding</keyword>
<dbReference type="InterPro" id="IPR000719">
    <property type="entry name" value="Prot_kinase_dom"/>
</dbReference>
<dbReference type="GO" id="GO:0008033">
    <property type="term" value="P:tRNA processing"/>
    <property type="evidence" value="ECO:0007669"/>
    <property type="project" value="UniProtKB-KW"/>
</dbReference>
<dbReference type="Pfam" id="PF00069">
    <property type="entry name" value="Pkinase"/>
    <property type="match status" value="1"/>
</dbReference>
<dbReference type="PANTHER" id="PTHR12209:SF0">
    <property type="entry name" value="EKC_KEOPS COMPLEX SUBUNIT TP53RK"/>
    <property type="match status" value="1"/>
</dbReference>